<keyword evidence="2" id="KW-1185">Reference proteome</keyword>
<comment type="caution">
    <text evidence="1">The sequence shown here is derived from an EMBL/GenBank/DDBJ whole genome shotgun (WGS) entry which is preliminary data.</text>
</comment>
<gene>
    <name evidence="1" type="ORF">EDD18DRAFT_154884</name>
</gene>
<dbReference type="Proteomes" id="UP001175228">
    <property type="component" value="Unassembled WGS sequence"/>
</dbReference>
<proteinExistence type="predicted"/>
<dbReference type="Gene3D" id="1.20.1280.50">
    <property type="match status" value="1"/>
</dbReference>
<dbReference type="EMBL" id="JAUEPU010000013">
    <property type="protein sequence ID" value="KAK0497464.1"/>
    <property type="molecule type" value="Genomic_DNA"/>
</dbReference>
<evidence type="ECO:0008006" key="3">
    <source>
        <dbReference type="Google" id="ProtNLM"/>
    </source>
</evidence>
<evidence type="ECO:0000313" key="2">
    <source>
        <dbReference type="Proteomes" id="UP001175228"/>
    </source>
</evidence>
<dbReference type="SUPFAM" id="SSF81383">
    <property type="entry name" value="F-box domain"/>
    <property type="match status" value="1"/>
</dbReference>
<dbReference type="InterPro" id="IPR036047">
    <property type="entry name" value="F-box-like_dom_sf"/>
</dbReference>
<reference evidence="1" key="1">
    <citation type="submission" date="2023-06" db="EMBL/GenBank/DDBJ databases">
        <authorList>
            <consortium name="Lawrence Berkeley National Laboratory"/>
            <person name="Ahrendt S."/>
            <person name="Sahu N."/>
            <person name="Indic B."/>
            <person name="Wong-Bajracharya J."/>
            <person name="Merenyi Z."/>
            <person name="Ke H.-M."/>
            <person name="Monk M."/>
            <person name="Kocsube S."/>
            <person name="Drula E."/>
            <person name="Lipzen A."/>
            <person name="Balint B."/>
            <person name="Henrissat B."/>
            <person name="Andreopoulos B."/>
            <person name="Martin F.M."/>
            <person name="Harder C.B."/>
            <person name="Rigling D."/>
            <person name="Ford K.L."/>
            <person name="Foster G.D."/>
            <person name="Pangilinan J."/>
            <person name="Papanicolaou A."/>
            <person name="Barry K."/>
            <person name="LaButti K."/>
            <person name="Viragh M."/>
            <person name="Koriabine M."/>
            <person name="Yan M."/>
            <person name="Riley R."/>
            <person name="Champramary S."/>
            <person name="Plett K.L."/>
            <person name="Tsai I.J."/>
            <person name="Slot J."/>
            <person name="Sipos G."/>
            <person name="Plett J."/>
            <person name="Nagy L.G."/>
            <person name="Grigoriev I.V."/>
        </authorList>
    </citation>
    <scope>NUCLEOTIDE SEQUENCE</scope>
    <source>
        <strain evidence="1">HWK02</strain>
    </source>
</reference>
<name>A0AA39Q959_9AGAR</name>
<protein>
    <recommendedName>
        <fullName evidence="3">F-box domain-containing protein</fullName>
    </recommendedName>
</protein>
<sequence>MPTENCPTCGLPSRLNLKDDDRTAQILAILREEQPLLENDRDWFHQNIATLGNHLLSLHHSLSRLESLAALIGTQIDTASTTKQRLESISPPIRRLPRDILLEIFSLSSSPPPDTKHYPWNLSHVCHWWRDIVHSSPKL</sequence>
<evidence type="ECO:0000313" key="1">
    <source>
        <dbReference type="EMBL" id="KAK0497464.1"/>
    </source>
</evidence>
<accession>A0AA39Q959</accession>
<dbReference type="AlphaFoldDB" id="A0AA39Q959"/>
<organism evidence="1 2">
    <name type="scientific">Armillaria luteobubalina</name>
    <dbReference type="NCBI Taxonomy" id="153913"/>
    <lineage>
        <taxon>Eukaryota</taxon>
        <taxon>Fungi</taxon>
        <taxon>Dikarya</taxon>
        <taxon>Basidiomycota</taxon>
        <taxon>Agaricomycotina</taxon>
        <taxon>Agaricomycetes</taxon>
        <taxon>Agaricomycetidae</taxon>
        <taxon>Agaricales</taxon>
        <taxon>Marasmiineae</taxon>
        <taxon>Physalacriaceae</taxon>
        <taxon>Armillaria</taxon>
    </lineage>
</organism>